<proteinExistence type="predicted"/>
<organism evidence="2 3">
    <name type="scientific">Biomphalaria pfeifferi</name>
    <name type="common">Bloodfluke planorb</name>
    <name type="synonym">Freshwater snail</name>
    <dbReference type="NCBI Taxonomy" id="112525"/>
    <lineage>
        <taxon>Eukaryota</taxon>
        <taxon>Metazoa</taxon>
        <taxon>Spiralia</taxon>
        <taxon>Lophotrochozoa</taxon>
        <taxon>Mollusca</taxon>
        <taxon>Gastropoda</taxon>
        <taxon>Heterobranchia</taxon>
        <taxon>Euthyneura</taxon>
        <taxon>Panpulmonata</taxon>
        <taxon>Hygrophila</taxon>
        <taxon>Lymnaeoidea</taxon>
        <taxon>Planorbidae</taxon>
        <taxon>Biomphalaria</taxon>
    </lineage>
</organism>
<dbReference type="AlphaFoldDB" id="A0AAD8B6B0"/>
<feature type="compositionally biased region" description="Polar residues" evidence="1">
    <location>
        <begin position="26"/>
        <end position="36"/>
    </location>
</feature>
<evidence type="ECO:0000256" key="1">
    <source>
        <dbReference type="SAM" id="MobiDB-lite"/>
    </source>
</evidence>
<keyword evidence="3" id="KW-1185">Reference proteome</keyword>
<comment type="caution">
    <text evidence="2">The sequence shown here is derived from an EMBL/GenBank/DDBJ whole genome shotgun (WGS) entry which is preliminary data.</text>
</comment>
<name>A0AAD8B6B0_BIOPF</name>
<reference evidence="2" key="1">
    <citation type="journal article" date="2023" name="PLoS Negl. Trop. Dis.">
        <title>A genome sequence for Biomphalaria pfeifferi, the major vector snail for the human-infecting parasite Schistosoma mansoni.</title>
        <authorList>
            <person name="Bu L."/>
            <person name="Lu L."/>
            <person name="Laidemitt M.R."/>
            <person name="Zhang S.M."/>
            <person name="Mutuku M."/>
            <person name="Mkoji G."/>
            <person name="Steinauer M."/>
            <person name="Loker E.S."/>
        </authorList>
    </citation>
    <scope>NUCLEOTIDE SEQUENCE</scope>
    <source>
        <strain evidence="2">KasaAsao</strain>
    </source>
</reference>
<dbReference type="Proteomes" id="UP001233172">
    <property type="component" value="Unassembled WGS sequence"/>
</dbReference>
<evidence type="ECO:0000313" key="2">
    <source>
        <dbReference type="EMBL" id="KAK0048838.1"/>
    </source>
</evidence>
<evidence type="ECO:0000313" key="3">
    <source>
        <dbReference type="Proteomes" id="UP001233172"/>
    </source>
</evidence>
<dbReference type="EMBL" id="JASAOG010000133">
    <property type="protein sequence ID" value="KAK0048838.1"/>
    <property type="molecule type" value="Genomic_DNA"/>
</dbReference>
<feature type="non-terminal residue" evidence="2">
    <location>
        <position position="1"/>
    </location>
</feature>
<gene>
    <name evidence="2" type="ORF">Bpfe_021786</name>
</gene>
<accession>A0AAD8B6B0</accession>
<reference evidence="2" key="2">
    <citation type="submission" date="2023-04" db="EMBL/GenBank/DDBJ databases">
        <authorList>
            <person name="Bu L."/>
            <person name="Lu L."/>
            <person name="Laidemitt M.R."/>
            <person name="Zhang S.M."/>
            <person name="Mutuku M."/>
            <person name="Mkoji G."/>
            <person name="Steinauer M."/>
            <person name="Loker E.S."/>
        </authorList>
    </citation>
    <scope>NUCLEOTIDE SEQUENCE</scope>
    <source>
        <strain evidence="2">KasaAsao</strain>
        <tissue evidence="2">Whole Snail</tissue>
    </source>
</reference>
<feature type="region of interest" description="Disordered" evidence="1">
    <location>
        <begin position="15"/>
        <end position="40"/>
    </location>
</feature>
<sequence length="56" mass="6024">MANSNTTLASLWVDDGLSSPHKLTPITPTKSGSSSNSKDDFLQYYKNSGLDSMAKD</sequence>
<protein>
    <submittedName>
        <fullName evidence="2">Transcription factor Dp-1-like isoform X4</fullName>
    </submittedName>
</protein>